<feature type="domain" description="Hydrazine synthase alpha subunit middle" evidence="2">
    <location>
        <begin position="508"/>
        <end position="567"/>
    </location>
</feature>
<gene>
    <name evidence="3" type="ORF">HRH59_14550</name>
</gene>
<dbReference type="Pfam" id="PF07676">
    <property type="entry name" value="PD40"/>
    <property type="match status" value="1"/>
</dbReference>
<evidence type="ECO:0000256" key="1">
    <source>
        <dbReference type="SAM" id="MobiDB-lite"/>
    </source>
</evidence>
<dbReference type="SUPFAM" id="SSF82171">
    <property type="entry name" value="DPP6 N-terminal domain-like"/>
    <property type="match status" value="1"/>
</dbReference>
<dbReference type="AlphaFoldDB" id="A0A7Y5EJX1"/>
<name>A0A7Y5EJX1_9GAMM</name>
<dbReference type="RefSeq" id="WP_173502009.1">
    <property type="nucleotide sequence ID" value="NZ_JABSOD010000017.1"/>
</dbReference>
<sequence>MALVACKADISVQDEPTDPVVQEIALAFVERALLLNEDEFYQTDLTDPSAFNPGARLLLKQNAFAQSAETDLTSALFAENALYDVKDLSASADGLTLLFALRAPALENVADELQPKWDLWRYDVQSKTVSPLIGDPQLAQRGHDISPAFLPDGRIIFSSTRQTTSRQILLDEFKPQYTALDEDLDAPAFNLHVMNADGSGIEQLSFNLSHDVDPVVLDDGNILYSRWDNQSDRSMFNWYQMQPDGSENQLVYGWHSHNSGAGLSRVEFTKAIVLDDGSVSVALAGNNAPYYNSWPQQIALALASDNEQALFGETLNLPAQTPLFPWAFDNTERTELAGAVHSYAPLKDGSGRFLVSWSPCRVLVEEVAFSCAQVEDVSELALAAPLYGLWLFDTEKQTQVPVRPGTEGLLVGEPVVLQPYTAGAFLPQNPLLDAELAAENAAVLDIRSVYDFAGSASVNIAQLADPMQSTADERPARFLRLVRGVPMPPDEVLDVPDTAFGVSRRQLMREILGSVAIEPDGSVQVKVPANVPFNLAVLNAQGQAISPLHQQWITLRPGETRSCNGCHTAQSTAPHGRLSGEAPTANAGLASDGNFPNTNPQLIAQAGETMAQTAARLNGTPELSEALQYLDIWTDPARRAPDAAVQLSLQDLTTPLPAGVECFTQWLASCRLRIDYPSHIQPLWQLDRRRFDPDSNELIADHTCVSCHSRTDANGNGRVPLAQLELDSEASDLAAEHYRSYRELLSADNEQELVGGVLVDRLVQATDADGNLLFLTDENGDLILDDSGNPIPVMVTVNITPALRAGNALGSSAFFDLFSAGGSHQSYLSAAELKLLAEWLDIGAQYYNSPFAVPEQ</sequence>
<reference evidence="3 4" key="1">
    <citation type="submission" date="2020-06" db="EMBL/GenBank/DDBJ databases">
        <title>Rheinheimera sp. nov., a marine bacterium isolated from coastal.</title>
        <authorList>
            <person name="Yu Q."/>
            <person name="Qi Y."/>
            <person name="Pu J."/>
        </authorList>
    </citation>
    <scope>NUCLEOTIDE SEQUENCE [LARGE SCALE GENOMIC DNA]</scope>
    <source>
        <strain evidence="3 4">YQF-2</strain>
    </source>
</reference>
<comment type="caution">
    <text evidence="3">The sequence shown here is derived from an EMBL/GenBank/DDBJ whole genome shotgun (WGS) entry which is preliminary data.</text>
</comment>
<dbReference type="InterPro" id="IPR011042">
    <property type="entry name" value="6-blade_b-propeller_TolB-like"/>
</dbReference>
<dbReference type="EMBL" id="JABSOD010000017">
    <property type="protein sequence ID" value="NRQ43771.1"/>
    <property type="molecule type" value="Genomic_DNA"/>
</dbReference>
<protein>
    <submittedName>
        <fullName evidence="3">PD40 domain-containing protein</fullName>
    </submittedName>
</protein>
<proteinExistence type="predicted"/>
<dbReference type="Proteomes" id="UP000523161">
    <property type="component" value="Unassembled WGS sequence"/>
</dbReference>
<organism evidence="3 4">
    <name type="scientific">Rheinheimera lutimaris</name>
    <dbReference type="NCBI Taxonomy" id="2740584"/>
    <lineage>
        <taxon>Bacteria</taxon>
        <taxon>Pseudomonadati</taxon>
        <taxon>Pseudomonadota</taxon>
        <taxon>Gammaproteobacteria</taxon>
        <taxon>Chromatiales</taxon>
        <taxon>Chromatiaceae</taxon>
        <taxon>Rheinheimera</taxon>
    </lineage>
</organism>
<dbReference type="Pfam" id="PF18582">
    <property type="entry name" value="HZS_alpha"/>
    <property type="match status" value="1"/>
</dbReference>
<feature type="region of interest" description="Disordered" evidence="1">
    <location>
        <begin position="568"/>
        <end position="593"/>
    </location>
</feature>
<keyword evidence="4" id="KW-1185">Reference proteome</keyword>
<evidence type="ECO:0000313" key="3">
    <source>
        <dbReference type="EMBL" id="NRQ43771.1"/>
    </source>
</evidence>
<evidence type="ECO:0000259" key="2">
    <source>
        <dbReference type="Pfam" id="PF18582"/>
    </source>
</evidence>
<accession>A0A7Y5EJX1</accession>
<evidence type="ECO:0000313" key="4">
    <source>
        <dbReference type="Proteomes" id="UP000523161"/>
    </source>
</evidence>
<dbReference type="InterPro" id="IPR011659">
    <property type="entry name" value="WD40"/>
</dbReference>
<dbReference type="Gene3D" id="2.120.10.30">
    <property type="entry name" value="TolB, C-terminal domain"/>
    <property type="match status" value="1"/>
</dbReference>
<dbReference type="InterPro" id="IPR040698">
    <property type="entry name" value="HZS_alpha_mid"/>
</dbReference>